<evidence type="ECO:0000259" key="6">
    <source>
        <dbReference type="PROSITE" id="PS50255"/>
    </source>
</evidence>
<proteinExistence type="inferred from homology"/>
<dbReference type="PANTHER" id="PTHR19359">
    <property type="entry name" value="CYTOCHROME B5"/>
    <property type="match status" value="1"/>
</dbReference>
<keyword evidence="3" id="KW-0408">Iron</keyword>
<evidence type="ECO:0000256" key="2">
    <source>
        <dbReference type="ARBA" id="ARBA00022723"/>
    </source>
</evidence>
<evidence type="ECO:0000313" key="8">
    <source>
        <dbReference type="Proteomes" id="UP000053872"/>
    </source>
</evidence>
<dbReference type="GO" id="GO:0005741">
    <property type="term" value="C:mitochondrial outer membrane"/>
    <property type="evidence" value="ECO:0007669"/>
    <property type="project" value="TreeGrafter"/>
</dbReference>
<keyword evidence="5" id="KW-1133">Transmembrane helix</keyword>
<reference evidence="7 8" key="1">
    <citation type="journal article" date="2013" name="Science">
        <title>Genomic diversity and evolution of the head crest in the rock pigeon.</title>
        <authorList>
            <person name="Shapiro M.D."/>
            <person name="Kronenberg Z."/>
            <person name="Li C."/>
            <person name="Domyan E.T."/>
            <person name="Pan H."/>
            <person name="Campbell M."/>
            <person name="Tan H."/>
            <person name="Huff C.D."/>
            <person name="Hu H."/>
            <person name="Vickrey A.I."/>
            <person name="Nielsen S.C."/>
            <person name="Stringham S.A."/>
            <person name="Hu H."/>
            <person name="Willerslev E."/>
            <person name="Gilbert M.T."/>
            <person name="Yandell M."/>
            <person name="Zhang G."/>
            <person name="Wang J."/>
        </authorList>
    </citation>
    <scope>NUCLEOTIDE SEQUENCE [LARGE SCALE GENOMIC DNA]</scope>
    <source>
        <tissue evidence="7">Blood</tissue>
    </source>
</reference>
<evidence type="ECO:0000313" key="7">
    <source>
        <dbReference type="EMBL" id="PKK23832.1"/>
    </source>
</evidence>
<comment type="similarity">
    <text evidence="4">Belongs to the cytochrome b5 family.</text>
</comment>
<comment type="caution">
    <text evidence="7">The sequence shown here is derived from an EMBL/GenBank/DDBJ whole genome shotgun (WGS) entry which is preliminary data.</text>
</comment>
<dbReference type="PROSITE" id="PS50255">
    <property type="entry name" value="CYTOCHROME_B5_2"/>
    <property type="match status" value="1"/>
</dbReference>
<feature type="domain" description="Cytochrome b5 heme-binding" evidence="6">
    <location>
        <begin position="67"/>
        <end position="109"/>
    </location>
</feature>
<protein>
    <submittedName>
        <fullName evidence="7">Cytochrome b5 type B</fullName>
    </submittedName>
</protein>
<keyword evidence="1" id="KW-0349">Heme</keyword>
<feature type="transmembrane region" description="Helical" evidence="5">
    <location>
        <begin position="132"/>
        <end position="152"/>
    </location>
</feature>
<dbReference type="GO" id="GO:0020037">
    <property type="term" value="F:heme binding"/>
    <property type="evidence" value="ECO:0007669"/>
    <property type="project" value="TreeGrafter"/>
</dbReference>
<evidence type="ECO:0000256" key="3">
    <source>
        <dbReference type="ARBA" id="ARBA00023004"/>
    </source>
</evidence>
<dbReference type="InterPro" id="IPR050668">
    <property type="entry name" value="Cytochrome_b5"/>
</dbReference>
<dbReference type="STRING" id="8932.A0A2I0M2D2"/>
<dbReference type="Pfam" id="PF00173">
    <property type="entry name" value="Cyt-b5"/>
    <property type="match status" value="1"/>
</dbReference>
<dbReference type="Proteomes" id="UP000053872">
    <property type="component" value="Unassembled WGS sequence"/>
</dbReference>
<accession>A0A2I0M2D2</accession>
<keyword evidence="5" id="KW-0472">Membrane</keyword>
<dbReference type="AlphaFoldDB" id="A0A2I0M2D2"/>
<keyword evidence="8" id="KW-1185">Reference proteome</keyword>
<dbReference type="InterPro" id="IPR001199">
    <property type="entry name" value="Cyt_B5-like_heme/steroid-bd"/>
</dbReference>
<dbReference type="InterPro" id="IPR036400">
    <property type="entry name" value="Cyt_B5-like_heme/steroid_sf"/>
</dbReference>
<dbReference type="SUPFAM" id="SSF55856">
    <property type="entry name" value="Cytochrome b5-like heme/steroid binding domain"/>
    <property type="match status" value="1"/>
</dbReference>
<dbReference type="PANTHER" id="PTHR19359:SF95">
    <property type="entry name" value="CYTOCHROME B5 TYPE B"/>
    <property type="match status" value="1"/>
</dbReference>
<name>A0A2I0M2D2_COLLI</name>
<evidence type="ECO:0000256" key="1">
    <source>
        <dbReference type="ARBA" id="ARBA00022617"/>
    </source>
</evidence>
<evidence type="ECO:0000256" key="4">
    <source>
        <dbReference type="ARBA" id="ARBA00038168"/>
    </source>
</evidence>
<gene>
    <name evidence="7" type="ORF">A306_00010159</name>
</gene>
<dbReference type="PRINTS" id="PR00363">
    <property type="entry name" value="CYTOCHROMEB5"/>
</dbReference>
<organism evidence="7 8">
    <name type="scientific">Columba livia</name>
    <name type="common">Rock dove</name>
    <dbReference type="NCBI Taxonomy" id="8932"/>
    <lineage>
        <taxon>Eukaryota</taxon>
        <taxon>Metazoa</taxon>
        <taxon>Chordata</taxon>
        <taxon>Craniata</taxon>
        <taxon>Vertebrata</taxon>
        <taxon>Euteleostomi</taxon>
        <taxon>Archelosauria</taxon>
        <taxon>Archosauria</taxon>
        <taxon>Dinosauria</taxon>
        <taxon>Saurischia</taxon>
        <taxon>Theropoda</taxon>
        <taxon>Coelurosauria</taxon>
        <taxon>Aves</taxon>
        <taxon>Neognathae</taxon>
        <taxon>Neoaves</taxon>
        <taxon>Columbimorphae</taxon>
        <taxon>Columbiformes</taxon>
        <taxon>Columbidae</taxon>
        <taxon>Columba</taxon>
    </lineage>
</organism>
<dbReference type="Gene3D" id="3.10.120.10">
    <property type="entry name" value="Cytochrome b5-like heme/steroid binding domain"/>
    <property type="match status" value="1"/>
</dbReference>
<dbReference type="SMART" id="SM01117">
    <property type="entry name" value="Cyt-b5"/>
    <property type="match status" value="1"/>
</dbReference>
<dbReference type="GO" id="GO:0046872">
    <property type="term" value="F:metal ion binding"/>
    <property type="evidence" value="ECO:0007669"/>
    <property type="project" value="UniProtKB-KW"/>
</dbReference>
<sequence>MDDTLLSYQSDPGLFDVQPEVSRELTCPCPEVGWTDSIGTYRNILELINLPGCTIRYVLFPQRSKVQHPGGEEVLIEQAGRDATESFEDVGHSTDAREMLKQYYIGEVHPHDRKTEGSKNPSMTSSGQTSFWSTWLIPIFGALVLGLMYRYYSLDGRSS</sequence>
<dbReference type="InParanoid" id="A0A2I0M2D2"/>
<keyword evidence="5" id="KW-0812">Transmembrane</keyword>
<dbReference type="EMBL" id="AKCR02000046">
    <property type="protein sequence ID" value="PKK23832.1"/>
    <property type="molecule type" value="Genomic_DNA"/>
</dbReference>
<keyword evidence="2" id="KW-0479">Metal-binding</keyword>
<evidence type="ECO:0000256" key="5">
    <source>
        <dbReference type="SAM" id="Phobius"/>
    </source>
</evidence>